<proteinExistence type="predicted"/>
<feature type="domain" description="PAC" evidence="2">
    <location>
        <begin position="90"/>
        <end position="146"/>
    </location>
</feature>
<accession>Q9R5W8</accession>
<dbReference type="NCBIfam" id="TIGR00229">
    <property type="entry name" value="sensory_box"/>
    <property type="match status" value="1"/>
</dbReference>
<dbReference type="Gene3D" id="3.30.450.20">
    <property type="entry name" value="PAS domain"/>
    <property type="match status" value="1"/>
</dbReference>
<evidence type="ECO:0000259" key="2">
    <source>
        <dbReference type="PROSITE" id="PS50113"/>
    </source>
</evidence>
<dbReference type="InterPro" id="IPR000014">
    <property type="entry name" value="PAS"/>
</dbReference>
<dbReference type="PROSITE" id="PS50112">
    <property type="entry name" value="PAS"/>
    <property type="match status" value="1"/>
</dbReference>
<dbReference type="GO" id="GO:0006355">
    <property type="term" value="P:regulation of DNA-templated transcription"/>
    <property type="evidence" value="ECO:0007669"/>
    <property type="project" value="InterPro"/>
</dbReference>
<dbReference type="PROSITE" id="PS50113">
    <property type="entry name" value="PAC"/>
    <property type="match status" value="1"/>
</dbReference>
<dbReference type="SMART" id="SM00091">
    <property type="entry name" value="PAS"/>
    <property type="match status" value="1"/>
</dbReference>
<dbReference type="CDD" id="cd00130">
    <property type="entry name" value="PAS"/>
    <property type="match status" value="1"/>
</dbReference>
<dbReference type="Pfam" id="PF00989">
    <property type="entry name" value="PAS"/>
    <property type="match status" value="1"/>
</dbReference>
<feature type="domain" description="PAS" evidence="1">
    <location>
        <begin position="18"/>
        <end position="64"/>
    </location>
</feature>
<dbReference type="InterPro" id="IPR013767">
    <property type="entry name" value="PAS_fold"/>
</dbReference>
<name>Q9R5W8_BORPT</name>
<reference key="1">
    <citation type="journal article" date="1994" name="Gene">
        <title>Mutations in the linker region of BvgS abolish response to environmental signals for the regulation of the virulence factors in Bordetella pertussis.</title>
        <authorList>
            <person name="Manetti R."/>
            <person name="Arico B."/>
            <person name="Rappuoli R."/>
            <person name="Scarlato V."/>
        </authorList>
    </citation>
    <scope>NUCLEOTIDE SEQUENCE</scope>
</reference>
<dbReference type="SUPFAM" id="SSF55785">
    <property type="entry name" value="PYP-like sensor domain (PAS domain)"/>
    <property type="match status" value="1"/>
</dbReference>
<sequence>LRRQIRQHKRAERALNDQLEFMRVLIDGTPNPIYVRDKEGRMLLCNDAYLDTFGVTADAVLGKTIPEANVVGDPALAREMHEFLLTRVAAEREPRFEDRDVTLHGRTRHVYQWTIPYSDSLGELKGIIGGWIDITERAELLRELHDAKESADAANRAKTTFL</sequence>
<dbReference type="AlphaFoldDB" id="Q9R5W8"/>
<protein>
    <submittedName>
        <fullName>Sensory protein</fullName>
    </submittedName>
</protein>
<evidence type="ECO:0000259" key="1">
    <source>
        <dbReference type="PROSITE" id="PS50112"/>
    </source>
</evidence>
<dbReference type="InterPro" id="IPR000700">
    <property type="entry name" value="PAS-assoc_C"/>
</dbReference>
<dbReference type="InterPro" id="IPR035965">
    <property type="entry name" value="PAS-like_dom_sf"/>
</dbReference>
<organism>
    <name type="scientific">Bordetella pertussis</name>
    <dbReference type="NCBI Taxonomy" id="520"/>
    <lineage>
        <taxon>Bacteria</taxon>
        <taxon>Pseudomonadati</taxon>
        <taxon>Pseudomonadota</taxon>
        <taxon>Betaproteobacteria</taxon>
        <taxon>Burkholderiales</taxon>
        <taxon>Alcaligenaceae</taxon>
        <taxon>Bordetella</taxon>
    </lineage>
</organism>